<dbReference type="Proteomes" id="UP001139485">
    <property type="component" value="Unassembled WGS sequence"/>
</dbReference>
<dbReference type="Pfam" id="PF00583">
    <property type="entry name" value="Acetyltransf_1"/>
    <property type="match status" value="1"/>
</dbReference>
<protein>
    <submittedName>
        <fullName evidence="2">GNAT family N-acetyltransferase</fullName>
    </submittedName>
</protein>
<keyword evidence="3" id="KW-1185">Reference proteome</keyword>
<dbReference type="InterPro" id="IPR000182">
    <property type="entry name" value="GNAT_dom"/>
</dbReference>
<evidence type="ECO:0000313" key="2">
    <source>
        <dbReference type="EMBL" id="MCM0620055.1"/>
    </source>
</evidence>
<dbReference type="GO" id="GO:0016747">
    <property type="term" value="F:acyltransferase activity, transferring groups other than amino-acyl groups"/>
    <property type="evidence" value="ECO:0007669"/>
    <property type="project" value="InterPro"/>
</dbReference>
<dbReference type="Gene3D" id="3.40.630.30">
    <property type="match status" value="1"/>
</dbReference>
<accession>A0A9X2D6A5</accession>
<dbReference type="InterPro" id="IPR016181">
    <property type="entry name" value="Acyl_CoA_acyltransferase"/>
</dbReference>
<evidence type="ECO:0000313" key="3">
    <source>
        <dbReference type="Proteomes" id="UP001139485"/>
    </source>
</evidence>
<reference evidence="2" key="1">
    <citation type="submission" date="2022-05" db="EMBL/GenBank/DDBJ databases">
        <authorList>
            <person name="Tuo L."/>
        </authorList>
    </citation>
    <scope>NUCLEOTIDE SEQUENCE</scope>
    <source>
        <strain evidence="2">BSK12Z-4</strain>
    </source>
</reference>
<dbReference type="SUPFAM" id="SSF55729">
    <property type="entry name" value="Acyl-CoA N-acyltransferases (Nat)"/>
    <property type="match status" value="1"/>
</dbReference>
<name>A0A9X2D6A5_9ACTN</name>
<dbReference type="CDD" id="cd04301">
    <property type="entry name" value="NAT_SF"/>
    <property type="match status" value="1"/>
</dbReference>
<sequence length="262" mass="27441">MLPRPAHVDLATLVATHPDPFVTHQVNPGDSVGAWTLGDAVVLDGNRTRGGVDDGRPGLWCTGPAVDLDPLMAHVEPLIPRPGRVSVEETSFAALPASWRYAPSGHWHWMLTRTAPRHVPGEDAVTRLRTEGDDLADVDALEALLDVANPDSFARAGTPGVEGWLGVRGSDGSLVAAGAIHRDPDGTGHLRGVTTHPAHRGRGLGAAVSAALTRWALAGAAGTATLGVYVDNAPALAVYDRLGFTTHHTFVSGRPVPPPSRQ</sequence>
<dbReference type="RefSeq" id="WP_250826742.1">
    <property type="nucleotide sequence ID" value="NZ_JAMOIL010000008.1"/>
</dbReference>
<dbReference type="EMBL" id="JAMOIL010000008">
    <property type="protein sequence ID" value="MCM0620055.1"/>
    <property type="molecule type" value="Genomic_DNA"/>
</dbReference>
<comment type="caution">
    <text evidence="2">The sequence shown here is derived from an EMBL/GenBank/DDBJ whole genome shotgun (WGS) entry which is preliminary data.</text>
</comment>
<dbReference type="PROSITE" id="PS51186">
    <property type="entry name" value="GNAT"/>
    <property type="match status" value="1"/>
</dbReference>
<dbReference type="AlphaFoldDB" id="A0A9X2D6A5"/>
<proteinExistence type="predicted"/>
<organism evidence="2 3">
    <name type="scientific">Nocardioides bruguierae</name>
    <dbReference type="NCBI Taxonomy" id="2945102"/>
    <lineage>
        <taxon>Bacteria</taxon>
        <taxon>Bacillati</taxon>
        <taxon>Actinomycetota</taxon>
        <taxon>Actinomycetes</taxon>
        <taxon>Propionibacteriales</taxon>
        <taxon>Nocardioidaceae</taxon>
        <taxon>Nocardioides</taxon>
    </lineage>
</organism>
<gene>
    <name evidence="2" type="ORF">M8330_07065</name>
</gene>
<evidence type="ECO:0000259" key="1">
    <source>
        <dbReference type="PROSITE" id="PS51186"/>
    </source>
</evidence>
<feature type="domain" description="N-acetyltransferase" evidence="1">
    <location>
        <begin position="124"/>
        <end position="262"/>
    </location>
</feature>